<proteinExistence type="predicted"/>
<dbReference type="AlphaFoldDB" id="A0ABD1UD44"/>
<reference evidence="2" key="1">
    <citation type="submission" date="2024-07" db="EMBL/GenBank/DDBJ databases">
        <title>Two chromosome-level genome assemblies of Korean endemic species Abeliophyllum distichum and Forsythia ovata (Oleaceae).</title>
        <authorList>
            <person name="Jang H."/>
        </authorList>
    </citation>
    <scope>NUCLEOTIDE SEQUENCE [LARGE SCALE GENOMIC DNA]</scope>
</reference>
<accession>A0ABD1UD44</accession>
<organism evidence="1 2">
    <name type="scientific">Forsythia ovata</name>
    <dbReference type="NCBI Taxonomy" id="205694"/>
    <lineage>
        <taxon>Eukaryota</taxon>
        <taxon>Viridiplantae</taxon>
        <taxon>Streptophyta</taxon>
        <taxon>Embryophyta</taxon>
        <taxon>Tracheophyta</taxon>
        <taxon>Spermatophyta</taxon>
        <taxon>Magnoliopsida</taxon>
        <taxon>eudicotyledons</taxon>
        <taxon>Gunneridae</taxon>
        <taxon>Pentapetalae</taxon>
        <taxon>asterids</taxon>
        <taxon>lamiids</taxon>
        <taxon>Lamiales</taxon>
        <taxon>Oleaceae</taxon>
        <taxon>Forsythieae</taxon>
        <taxon>Forsythia</taxon>
    </lineage>
</organism>
<name>A0ABD1UD44_9LAMI</name>
<gene>
    <name evidence="1" type="ORF">Fot_26882</name>
</gene>
<evidence type="ECO:0000313" key="2">
    <source>
        <dbReference type="Proteomes" id="UP001604277"/>
    </source>
</evidence>
<dbReference type="EMBL" id="JBFOLJ010000007">
    <property type="protein sequence ID" value="KAL2522959.1"/>
    <property type="molecule type" value="Genomic_DNA"/>
</dbReference>
<evidence type="ECO:0000313" key="1">
    <source>
        <dbReference type="EMBL" id="KAL2522959.1"/>
    </source>
</evidence>
<protein>
    <submittedName>
        <fullName evidence="1">Uncharacterized protein</fullName>
    </submittedName>
</protein>
<dbReference type="Proteomes" id="UP001604277">
    <property type="component" value="Unassembled WGS sequence"/>
</dbReference>
<sequence>MSSLSRINDAVERILRIKFILGANIASFTDSSSQWLIDIAKAEHTRSASPSRFKFYHSNTALCPTVIASISKTMLFQFPPISASNKRLTEKNHLHDTAENGILK</sequence>
<keyword evidence="2" id="KW-1185">Reference proteome</keyword>
<comment type="caution">
    <text evidence="1">The sequence shown here is derived from an EMBL/GenBank/DDBJ whole genome shotgun (WGS) entry which is preliminary data.</text>
</comment>